<name>A0A328CYW0_9ASTE</name>
<keyword evidence="2" id="KW-1185">Reference proteome</keyword>
<evidence type="ECO:0000313" key="2">
    <source>
        <dbReference type="Proteomes" id="UP000249390"/>
    </source>
</evidence>
<dbReference type="Proteomes" id="UP000249390">
    <property type="component" value="Unassembled WGS sequence"/>
</dbReference>
<gene>
    <name evidence="1" type="ORF">DM860_002630</name>
</gene>
<evidence type="ECO:0000313" key="1">
    <source>
        <dbReference type="EMBL" id="RAL38652.1"/>
    </source>
</evidence>
<dbReference type="EMBL" id="NQVE01000209">
    <property type="protein sequence ID" value="RAL38652.1"/>
    <property type="molecule type" value="Genomic_DNA"/>
</dbReference>
<accession>A0A328CYW0</accession>
<sequence>MSAGAYWIRRRLSGGGEASAGSAANQSRRIRYLPARDFVRLDGLWICDFLHRIRDDAVGALPGHGFVLRRDRGQLVHARPQHSLPFIVFAGETPSLPEAYVKSSGKESYGFG</sequence>
<reference evidence="1 2" key="1">
    <citation type="submission" date="2018-06" db="EMBL/GenBank/DDBJ databases">
        <title>The Genome of Cuscuta australis (Dodder) Provides Insight into the Evolution of Plant Parasitism.</title>
        <authorList>
            <person name="Liu H."/>
        </authorList>
    </citation>
    <scope>NUCLEOTIDE SEQUENCE [LARGE SCALE GENOMIC DNA]</scope>
    <source>
        <strain evidence="2">cv. Yunnan</strain>
        <tissue evidence="1">Vines</tissue>
    </source>
</reference>
<dbReference type="AlphaFoldDB" id="A0A328CYW0"/>
<comment type="caution">
    <text evidence="1">The sequence shown here is derived from an EMBL/GenBank/DDBJ whole genome shotgun (WGS) entry which is preliminary data.</text>
</comment>
<protein>
    <submittedName>
        <fullName evidence="1">Uncharacterized protein</fullName>
    </submittedName>
</protein>
<organism evidence="1 2">
    <name type="scientific">Cuscuta australis</name>
    <dbReference type="NCBI Taxonomy" id="267555"/>
    <lineage>
        <taxon>Eukaryota</taxon>
        <taxon>Viridiplantae</taxon>
        <taxon>Streptophyta</taxon>
        <taxon>Embryophyta</taxon>
        <taxon>Tracheophyta</taxon>
        <taxon>Spermatophyta</taxon>
        <taxon>Magnoliopsida</taxon>
        <taxon>eudicotyledons</taxon>
        <taxon>Gunneridae</taxon>
        <taxon>Pentapetalae</taxon>
        <taxon>asterids</taxon>
        <taxon>lamiids</taxon>
        <taxon>Solanales</taxon>
        <taxon>Convolvulaceae</taxon>
        <taxon>Cuscuteae</taxon>
        <taxon>Cuscuta</taxon>
        <taxon>Cuscuta subgen. Grammica</taxon>
        <taxon>Cuscuta sect. Cleistogrammica</taxon>
    </lineage>
</organism>
<proteinExistence type="predicted"/>